<keyword evidence="6 12" id="KW-1003">Cell membrane</keyword>
<dbReference type="Pfam" id="PF12849">
    <property type="entry name" value="PBP_like_2"/>
    <property type="match status" value="1"/>
</dbReference>
<evidence type="ECO:0000256" key="3">
    <source>
        <dbReference type="ARBA" id="ARBA00008725"/>
    </source>
</evidence>
<keyword evidence="7 12" id="KW-0592">Phosphate transport</keyword>
<dbReference type="InterPro" id="IPR050811">
    <property type="entry name" value="Phosphate_ABC_transporter"/>
</dbReference>
<dbReference type="NCBIfam" id="TIGR02136">
    <property type="entry name" value="ptsS_2"/>
    <property type="match status" value="1"/>
</dbReference>
<comment type="subunit">
    <text evidence="4 12">The complex is composed of two ATP-binding proteins (PstB), two transmembrane proteins (PstC and PstA) and a solute-binding protein (PstS).</text>
</comment>
<dbReference type="PROSITE" id="PS51257">
    <property type="entry name" value="PROKAR_LIPOPROTEIN"/>
    <property type="match status" value="1"/>
</dbReference>
<dbReference type="EMBL" id="AP023366">
    <property type="protein sequence ID" value="BCJ87850.1"/>
    <property type="molecule type" value="Genomic_DNA"/>
</dbReference>
<evidence type="ECO:0000256" key="9">
    <source>
        <dbReference type="ARBA" id="ARBA00023136"/>
    </source>
</evidence>
<dbReference type="GO" id="GO:0005886">
    <property type="term" value="C:plasma membrane"/>
    <property type="evidence" value="ECO:0007669"/>
    <property type="project" value="UniProtKB-SubCell"/>
</dbReference>
<evidence type="ECO:0000256" key="10">
    <source>
        <dbReference type="ARBA" id="ARBA00023139"/>
    </source>
</evidence>
<name>A0A7I8DGZ1_9BACL</name>
<evidence type="ECO:0000313" key="14">
    <source>
        <dbReference type="EMBL" id="BCJ87850.1"/>
    </source>
</evidence>
<dbReference type="Gene3D" id="3.40.190.10">
    <property type="entry name" value="Periplasmic binding protein-like II"/>
    <property type="match status" value="2"/>
</dbReference>
<dbReference type="KEGG" id="eff:skT53_28350"/>
<dbReference type="AlphaFoldDB" id="A0A7I8DGZ1"/>
<accession>A0A7I8DGZ1</accession>
<evidence type="ECO:0000259" key="13">
    <source>
        <dbReference type="Pfam" id="PF12849"/>
    </source>
</evidence>
<comment type="function">
    <text evidence="12">Involved in the system for phosphate transport across the cytoplasmic membrane.</text>
</comment>
<evidence type="ECO:0000256" key="7">
    <source>
        <dbReference type="ARBA" id="ARBA00022592"/>
    </source>
</evidence>
<evidence type="ECO:0000256" key="4">
    <source>
        <dbReference type="ARBA" id="ARBA00011529"/>
    </source>
</evidence>
<evidence type="ECO:0000256" key="2">
    <source>
        <dbReference type="ARBA" id="ARBA00004193"/>
    </source>
</evidence>
<keyword evidence="5 12" id="KW-0813">Transport</keyword>
<evidence type="ECO:0000313" key="15">
    <source>
        <dbReference type="Proteomes" id="UP000593802"/>
    </source>
</evidence>
<sequence>MLSVLSKRAIGFAMVATLGLGVLTGCGSSNQQGSPAPSQGGGAQELTGTVTASGSTALQPLVNQAAKDFMDKNPKVTVNVTGGGSGTGLKQVADGSVNIGNSDVAAGPEFKDANLKEHIVAIAPFAIVVNEGVTVDNLTKDQAAKIFEGQIKNWKEVGGQDAPITIVHRPESSGSRKLVQQIVLDGKEFTKEGVTQDSSGAVATAVKSTPNSIGYVDTPYLQQGIKAVKFDGVAFSKDNIKNGTYKLFGSERMYTKGEPTGAVKAFLDFILSNDFQNNRVEQLKFLPANLLQK</sequence>
<dbReference type="GO" id="GO:0042301">
    <property type="term" value="F:phosphate ion binding"/>
    <property type="evidence" value="ECO:0007669"/>
    <property type="project" value="UniProtKB-UniRule"/>
</dbReference>
<comment type="function">
    <text evidence="1">Part of the ABC transporter complex PstSACB involved in phosphate import.</text>
</comment>
<keyword evidence="11 12" id="KW-0449">Lipoprotein</keyword>
<comment type="similarity">
    <text evidence="3 12">Belongs to the PstS family.</text>
</comment>
<evidence type="ECO:0000256" key="11">
    <source>
        <dbReference type="ARBA" id="ARBA00023288"/>
    </source>
</evidence>
<evidence type="ECO:0000256" key="12">
    <source>
        <dbReference type="RuleBase" id="RU367119"/>
    </source>
</evidence>
<feature type="domain" description="PBP" evidence="13">
    <location>
        <begin position="47"/>
        <end position="273"/>
    </location>
</feature>
<dbReference type="SUPFAM" id="SSF53850">
    <property type="entry name" value="Periplasmic binding protein-like II"/>
    <property type="match status" value="1"/>
</dbReference>
<evidence type="ECO:0000256" key="1">
    <source>
        <dbReference type="ARBA" id="ARBA00002841"/>
    </source>
</evidence>
<evidence type="ECO:0000256" key="6">
    <source>
        <dbReference type="ARBA" id="ARBA00022475"/>
    </source>
</evidence>
<evidence type="ECO:0000256" key="5">
    <source>
        <dbReference type="ARBA" id="ARBA00022448"/>
    </source>
</evidence>
<gene>
    <name evidence="14" type="ORF">skT53_28350</name>
</gene>
<keyword evidence="9" id="KW-0472">Membrane</keyword>
<dbReference type="InterPro" id="IPR024370">
    <property type="entry name" value="PBP_domain"/>
</dbReference>
<dbReference type="Proteomes" id="UP000593802">
    <property type="component" value="Chromosome"/>
</dbReference>
<dbReference type="RefSeq" id="WP_200758284.1">
    <property type="nucleotide sequence ID" value="NZ_AP023366.1"/>
</dbReference>
<comment type="subcellular location">
    <subcellularLocation>
        <location evidence="2 12">Cell membrane</location>
        <topology evidence="2 12">Lipid-anchor</topology>
    </subcellularLocation>
</comment>
<protein>
    <recommendedName>
        <fullName evidence="12">Phosphate-binding protein</fullName>
    </recommendedName>
</protein>
<dbReference type="GO" id="GO:0006817">
    <property type="term" value="P:phosphate ion transport"/>
    <property type="evidence" value="ECO:0007669"/>
    <property type="project" value="UniProtKB-UniRule"/>
</dbReference>
<dbReference type="PANTHER" id="PTHR30570">
    <property type="entry name" value="PERIPLASMIC PHOSPHATE BINDING COMPONENT OF PHOSPHATE ABC TRANSPORTER"/>
    <property type="match status" value="1"/>
</dbReference>
<dbReference type="CDD" id="cd13653">
    <property type="entry name" value="PBP2_phosphate_like_1"/>
    <property type="match status" value="1"/>
</dbReference>
<keyword evidence="8" id="KW-0732">Signal</keyword>
<dbReference type="InterPro" id="IPR011862">
    <property type="entry name" value="Phos-bd"/>
</dbReference>
<keyword evidence="15" id="KW-1185">Reference proteome</keyword>
<evidence type="ECO:0000256" key="8">
    <source>
        <dbReference type="ARBA" id="ARBA00022729"/>
    </source>
</evidence>
<reference evidence="14 15" key="1">
    <citation type="submission" date="2020-08" db="EMBL/GenBank/DDBJ databases">
        <title>Complete Genome Sequence of Effusibacillus dendaii Strain skT53, Isolated from Farmland soil.</title>
        <authorList>
            <person name="Konishi T."/>
            <person name="Kawasaki H."/>
        </authorList>
    </citation>
    <scope>NUCLEOTIDE SEQUENCE [LARGE SCALE GENOMIC DNA]</scope>
    <source>
        <strain evidence="15">skT53</strain>
    </source>
</reference>
<dbReference type="PANTHER" id="PTHR30570:SF4">
    <property type="entry name" value="PHOSPHATE-BINDING PROTEIN PSTS 1"/>
    <property type="match status" value="1"/>
</dbReference>
<keyword evidence="10 12" id="KW-0564">Palmitate</keyword>
<proteinExistence type="inferred from homology"/>
<organism evidence="14 15">
    <name type="scientific">Effusibacillus dendaii</name>
    <dbReference type="NCBI Taxonomy" id="2743772"/>
    <lineage>
        <taxon>Bacteria</taxon>
        <taxon>Bacillati</taxon>
        <taxon>Bacillota</taxon>
        <taxon>Bacilli</taxon>
        <taxon>Bacillales</taxon>
        <taxon>Alicyclobacillaceae</taxon>
        <taxon>Effusibacillus</taxon>
    </lineage>
</organism>